<feature type="region of interest" description="Disordered" evidence="7">
    <location>
        <begin position="542"/>
        <end position="584"/>
    </location>
</feature>
<dbReference type="PROSITE" id="PS50114">
    <property type="entry name" value="GATA_ZN_FINGER_2"/>
    <property type="match status" value="1"/>
</dbReference>
<reference evidence="9 10" key="1">
    <citation type="submission" date="2017-11" db="EMBL/GenBank/DDBJ databases">
        <title>De novo assembly and phasing of dikaryotic genomes from two isolates of Puccinia coronata f. sp. avenae, the causal agent of oat crown rust.</title>
        <authorList>
            <person name="Miller M.E."/>
            <person name="Zhang Y."/>
            <person name="Omidvar V."/>
            <person name="Sperschneider J."/>
            <person name="Schwessinger B."/>
            <person name="Raley C."/>
            <person name="Palmer J.M."/>
            <person name="Garnica D."/>
            <person name="Upadhyaya N."/>
            <person name="Rathjen J."/>
            <person name="Taylor J.M."/>
            <person name="Park R.F."/>
            <person name="Dodds P.N."/>
            <person name="Hirsch C.D."/>
            <person name="Kianian S.F."/>
            <person name="Figueroa M."/>
        </authorList>
    </citation>
    <scope>NUCLEOTIDE SEQUENCE [LARGE SCALE GENOMIC DNA]</scope>
    <source>
        <strain evidence="9">12NC29</strain>
    </source>
</reference>
<feature type="compositionally biased region" description="Low complexity" evidence="7">
    <location>
        <begin position="86"/>
        <end position="101"/>
    </location>
</feature>
<dbReference type="PANTHER" id="PTHR47172">
    <property type="entry name" value="OS01G0976800 PROTEIN"/>
    <property type="match status" value="1"/>
</dbReference>
<dbReference type="SMART" id="SM00401">
    <property type="entry name" value="ZnF_GATA"/>
    <property type="match status" value="1"/>
</dbReference>
<evidence type="ECO:0000259" key="8">
    <source>
        <dbReference type="PROSITE" id="PS50114"/>
    </source>
</evidence>
<feature type="compositionally biased region" description="Low complexity" evidence="7">
    <location>
        <begin position="574"/>
        <end position="584"/>
    </location>
</feature>
<proteinExistence type="predicted"/>
<dbReference type="AlphaFoldDB" id="A0A2N5TTJ4"/>
<dbReference type="Pfam" id="PF00320">
    <property type="entry name" value="GATA"/>
    <property type="match status" value="1"/>
</dbReference>
<dbReference type="Gene3D" id="3.30.50.10">
    <property type="entry name" value="Erythroid Transcription Factor GATA-1, subunit A"/>
    <property type="match status" value="1"/>
</dbReference>
<protein>
    <recommendedName>
        <fullName evidence="8">GATA-type domain-containing protein</fullName>
    </recommendedName>
</protein>
<feature type="region of interest" description="Disordered" evidence="7">
    <location>
        <begin position="443"/>
        <end position="471"/>
    </location>
</feature>
<evidence type="ECO:0000256" key="4">
    <source>
        <dbReference type="ARBA" id="ARBA00023015"/>
    </source>
</evidence>
<dbReference type="STRING" id="200324.A0A2N5TTJ4"/>
<feature type="compositionally biased region" description="Polar residues" evidence="7">
    <location>
        <begin position="542"/>
        <end position="553"/>
    </location>
</feature>
<keyword evidence="2 6" id="KW-0863">Zinc-finger</keyword>
<feature type="compositionally biased region" description="Low complexity" evidence="7">
    <location>
        <begin position="555"/>
        <end position="566"/>
    </location>
</feature>
<dbReference type="InterPro" id="IPR000679">
    <property type="entry name" value="Znf_GATA"/>
</dbReference>
<feature type="compositionally biased region" description="Low complexity" evidence="7">
    <location>
        <begin position="386"/>
        <end position="414"/>
    </location>
</feature>
<dbReference type="EMBL" id="PGCJ01000431">
    <property type="protein sequence ID" value="PLW28816.1"/>
    <property type="molecule type" value="Genomic_DNA"/>
</dbReference>
<feature type="region of interest" description="Disordered" evidence="7">
    <location>
        <begin position="374"/>
        <end position="425"/>
    </location>
</feature>
<dbReference type="GO" id="GO:0008270">
    <property type="term" value="F:zinc ion binding"/>
    <property type="evidence" value="ECO:0007669"/>
    <property type="project" value="UniProtKB-KW"/>
</dbReference>
<dbReference type="PANTHER" id="PTHR47172:SF24">
    <property type="entry name" value="GATA ZINC FINGER DOMAIN-CONTAINING PROTEIN 14-RELATED"/>
    <property type="match status" value="1"/>
</dbReference>
<comment type="caution">
    <text evidence="9">The sequence shown here is derived from an EMBL/GenBank/DDBJ whole genome shotgun (WGS) entry which is preliminary data.</text>
</comment>
<name>A0A2N5TTJ4_9BASI</name>
<evidence type="ECO:0000313" key="9">
    <source>
        <dbReference type="EMBL" id="PLW28816.1"/>
    </source>
</evidence>
<evidence type="ECO:0000256" key="2">
    <source>
        <dbReference type="ARBA" id="ARBA00022771"/>
    </source>
</evidence>
<feature type="compositionally biased region" description="Polar residues" evidence="7">
    <location>
        <begin position="456"/>
        <end position="467"/>
    </location>
</feature>
<keyword evidence="1" id="KW-0479">Metal-binding</keyword>
<feature type="region of interest" description="Disordered" evidence="7">
    <location>
        <begin position="1"/>
        <end position="26"/>
    </location>
</feature>
<evidence type="ECO:0000256" key="7">
    <source>
        <dbReference type="SAM" id="MobiDB-lite"/>
    </source>
</evidence>
<accession>A0A2N5TTJ4</accession>
<feature type="compositionally biased region" description="Polar residues" evidence="7">
    <location>
        <begin position="374"/>
        <end position="385"/>
    </location>
</feature>
<evidence type="ECO:0000256" key="3">
    <source>
        <dbReference type="ARBA" id="ARBA00022833"/>
    </source>
</evidence>
<dbReference type="GO" id="GO:0043565">
    <property type="term" value="F:sequence-specific DNA binding"/>
    <property type="evidence" value="ECO:0007669"/>
    <property type="project" value="InterPro"/>
</dbReference>
<dbReference type="GO" id="GO:0006355">
    <property type="term" value="P:regulation of DNA-templated transcription"/>
    <property type="evidence" value="ECO:0007669"/>
    <property type="project" value="InterPro"/>
</dbReference>
<dbReference type="OrthoDB" id="2162994at2759"/>
<gene>
    <name evidence="9" type="ORF">PCANC_25196</name>
</gene>
<feature type="region of interest" description="Disordered" evidence="7">
    <location>
        <begin position="55"/>
        <end position="105"/>
    </location>
</feature>
<dbReference type="CDD" id="cd00202">
    <property type="entry name" value="ZnF_GATA"/>
    <property type="match status" value="1"/>
</dbReference>
<dbReference type="Proteomes" id="UP000235388">
    <property type="component" value="Unassembled WGS sequence"/>
</dbReference>
<keyword evidence="4" id="KW-0805">Transcription regulation</keyword>
<dbReference type="InterPro" id="IPR013088">
    <property type="entry name" value="Znf_NHR/GATA"/>
</dbReference>
<sequence>MVAIKRSESPIPLAPSNRGRRQSMNNMISGPEHHQMLAFPQFSYDNGLGGFSMPGMGGESPSESCPQSVYSHHPPSSTYHLDPTAHSGFSSPTSNHSSPNPYGDFNAFPLSPPSTGTTLSSLIIQQQNSSHGHLNHQLPHQPISPVDLSSTISSNATFEIPRSGHHCHLAENRLNRRESYSTTVTDPSYERRHSTVSVGSIRSFQSSSPYSAYASLEPHPSSQSHIYTLADDLSNQGVFYIDSGRHTAPAPSIINTSSVMQSGMMTEAPRLTQPQISSMAAAVTPPLKVATRQYRKKTPPDACAVCNATSTPEWRKGPSGLRTLCNACGLTAGKLSFKEASCVEEVWAQLEEIGRIRFRSQFIFEEHKKIAAAQNWSAHSQNGGRASNTSRNSYSASANSSVTRSSRGSFSSITDPSPRITSNRNPAEIDAAQQLFSLSRAGESGLNGATSRDHSTLSSSTHVSNTAGHLHAYSSPSHAARLNMGSAGDSHHGLTGAFSHQLASPMGDSAEPILGMYASSIHSDNSRRDSSGHRMSISTILNQDPPARSTSNFDAAAQVHQSQQHHQAPHLHHPFFLPHSPQAR</sequence>
<evidence type="ECO:0000313" key="10">
    <source>
        <dbReference type="Proteomes" id="UP000235388"/>
    </source>
</evidence>
<feature type="compositionally biased region" description="Polar residues" evidence="7">
    <location>
        <begin position="65"/>
        <end position="79"/>
    </location>
</feature>
<keyword evidence="10" id="KW-1185">Reference proteome</keyword>
<keyword evidence="5" id="KW-0804">Transcription</keyword>
<dbReference type="SUPFAM" id="SSF57716">
    <property type="entry name" value="Glucocorticoid receptor-like (DNA-binding domain)"/>
    <property type="match status" value="1"/>
</dbReference>
<organism evidence="9 10">
    <name type="scientific">Puccinia coronata f. sp. avenae</name>
    <dbReference type="NCBI Taxonomy" id="200324"/>
    <lineage>
        <taxon>Eukaryota</taxon>
        <taxon>Fungi</taxon>
        <taxon>Dikarya</taxon>
        <taxon>Basidiomycota</taxon>
        <taxon>Pucciniomycotina</taxon>
        <taxon>Pucciniomycetes</taxon>
        <taxon>Pucciniales</taxon>
        <taxon>Pucciniaceae</taxon>
        <taxon>Puccinia</taxon>
    </lineage>
</organism>
<feature type="domain" description="GATA-type" evidence="8">
    <location>
        <begin position="297"/>
        <end position="330"/>
    </location>
</feature>
<evidence type="ECO:0000256" key="6">
    <source>
        <dbReference type="PROSITE-ProRule" id="PRU00094"/>
    </source>
</evidence>
<evidence type="ECO:0000256" key="5">
    <source>
        <dbReference type="ARBA" id="ARBA00023163"/>
    </source>
</evidence>
<evidence type="ECO:0000256" key="1">
    <source>
        <dbReference type="ARBA" id="ARBA00022723"/>
    </source>
</evidence>
<keyword evidence="3" id="KW-0862">Zinc</keyword>